<keyword evidence="11 14" id="KW-0503">Monooxygenase</keyword>
<dbReference type="SUPFAM" id="SSF48264">
    <property type="entry name" value="Cytochrome P450"/>
    <property type="match status" value="1"/>
</dbReference>
<evidence type="ECO:0000256" key="12">
    <source>
        <dbReference type="ARBA" id="ARBA00023136"/>
    </source>
</evidence>
<dbReference type="PANTHER" id="PTHR46300">
    <property type="entry name" value="P450, PUTATIVE (EUROFUNG)-RELATED-RELATED"/>
    <property type="match status" value="1"/>
</dbReference>
<comment type="pathway">
    <text evidence="3">Secondary metabolite biosynthesis.</text>
</comment>
<dbReference type="PROSITE" id="PS00086">
    <property type="entry name" value="CYTOCHROME_P450"/>
    <property type="match status" value="1"/>
</dbReference>
<reference evidence="16 17" key="1">
    <citation type="submission" date="2024-01" db="EMBL/GenBank/DDBJ databases">
        <title>A draft genome for the cacao thread blight pathogen Marasmiellus scandens.</title>
        <authorList>
            <person name="Baruah I.K."/>
            <person name="Leung J."/>
            <person name="Bukari Y."/>
            <person name="Amoako-Attah I."/>
            <person name="Meinhardt L.W."/>
            <person name="Bailey B.A."/>
            <person name="Cohen S.P."/>
        </authorList>
    </citation>
    <scope>NUCLEOTIDE SEQUENCE [LARGE SCALE GENOMIC DNA]</scope>
    <source>
        <strain evidence="16 17">GH-19</strain>
    </source>
</reference>
<evidence type="ECO:0000256" key="3">
    <source>
        <dbReference type="ARBA" id="ARBA00005179"/>
    </source>
</evidence>
<evidence type="ECO:0000256" key="10">
    <source>
        <dbReference type="ARBA" id="ARBA00023004"/>
    </source>
</evidence>
<evidence type="ECO:0000313" key="17">
    <source>
        <dbReference type="Proteomes" id="UP001498398"/>
    </source>
</evidence>
<comment type="subcellular location">
    <subcellularLocation>
        <location evidence="2">Membrane</location>
        <topology evidence="2">Single-pass membrane protein</topology>
    </subcellularLocation>
</comment>
<evidence type="ECO:0000256" key="5">
    <source>
        <dbReference type="ARBA" id="ARBA00022617"/>
    </source>
</evidence>
<dbReference type="InterPro" id="IPR002401">
    <property type="entry name" value="Cyt_P450_E_grp-I"/>
</dbReference>
<sequence length="594" mass="67080">MIDIFSPKFTYLREFLPAQGLSVNHSASASTIDSGLGLFPIRMSTFIVALFVSTLCLFKLLTIGKRDKNYPPGPPTVPVLGNLHLFPTKKAYIRLTEWSRIYSDIYSLMIGSGVMVVISSYHAVKELLDKQGNLTGDRPQTTIGDTVTGGLHMAQAHDGDPNLALLRKTVRTMLTVQKCAEHLPIQRAEAIQFMYDILKDPTNYHNHAERYTYSVISSVTYGIRAPSEVGDGTNDNASPSNSYKQRFYHVTHLWSLLMEPGRHPPIDLLPSIPFKFIFKHLIPETWPGGRWRKEAREVKRLHREFYFELLERVEKRLENGKGIGAFMEQVVIDSQKSLKEGGNGMSRDLMAYLGGVLLEGGSDTTACYLKTLQLAFTAFPDALKKAQEEMDRIVGNDRIPEPKDIEELPYIRAIIKETQRWRPPAPTSLPHAATSDAHYKGYVVPQGSTILLNMWAICHDEALYEDPERFWPDRYIKSEFGTREGVDVSAFRHTLHFGSGRRICPGLNLANNSIEINTMLLVWAFDFGKAVDPITKRPIEVDIDDFAEGLFIAPNPFPCNMRPRSPQHAMLIEQALQDSAETFETFETDLTWGN</sequence>
<evidence type="ECO:0000256" key="15">
    <source>
        <dbReference type="SAM" id="Phobius"/>
    </source>
</evidence>
<protein>
    <recommendedName>
        <fullName evidence="18">Cytochrome P450</fullName>
    </recommendedName>
</protein>
<dbReference type="InterPro" id="IPR050364">
    <property type="entry name" value="Cytochrome_P450_fung"/>
</dbReference>
<dbReference type="InterPro" id="IPR001128">
    <property type="entry name" value="Cyt_P450"/>
</dbReference>
<evidence type="ECO:0000256" key="2">
    <source>
        <dbReference type="ARBA" id="ARBA00004167"/>
    </source>
</evidence>
<dbReference type="PANTHER" id="PTHR46300:SF2">
    <property type="entry name" value="CYTOCHROME P450 MONOOXYGENASE ALNH-RELATED"/>
    <property type="match status" value="1"/>
</dbReference>
<keyword evidence="12 15" id="KW-0472">Membrane</keyword>
<keyword evidence="8 15" id="KW-1133">Transmembrane helix</keyword>
<dbReference type="InterPro" id="IPR036396">
    <property type="entry name" value="Cyt_P450_sf"/>
</dbReference>
<evidence type="ECO:0000256" key="6">
    <source>
        <dbReference type="ARBA" id="ARBA00022692"/>
    </source>
</evidence>
<evidence type="ECO:0000313" key="16">
    <source>
        <dbReference type="EMBL" id="KAK7455761.1"/>
    </source>
</evidence>
<dbReference type="PRINTS" id="PR00463">
    <property type="entry name" value="EP450I"/>
</dbReference>
<comment type="caution">
    <text evidence="16">The sequence shown here is derived from an EMBL/GenBank/DDBJ whole genome shotgun (WGS) entry which is preliminary data.</text>
</comment>
<keyword evidence="10 14" id="KW-0408">Iron</keyword>
<evidence type="ECO:0000256" key="4">
    <source>
        <dbReference type="ARBA" id="ARBA00010617"/>
    </source>
</evidence>
<accession>A0ABR1JDK8</accession>
<evidence type="ECO:0000256" key="8">
    <source>
        <dbReference type="ARBA" id="ARBA00022989"/>
    </source>
</evidence>
<keyword evidence="6 15" id="KW-0812">Transmembrane</keyword>
<evidence type="ECO:0000256" key="11">
    <source>
        <dbReference type="ARBA" id="ARBA00023033"/>
    </source>
</evidence>
<organism evidence="16 17">
    <name type="scientific">Marasmiellus scandens</name>
    <dbReference type="NCBI Taxonomy" id="2682957"/>
    <lineage>
        <taxon>Eukaryota</taxon>
        <taxon>Fungi</taxon>
        <taxon>Dikarya</taxon>
        <taxon>Basidiomycota</taxon>
        <taxon>Agaricomycotina</taxon>
        <taxon>Agaricomycetes</taxon>
        <taxon>Agaricomycetidae</taxon>
        <taxon>Agaricales</taxon>
        <taxon>Marasmiineae</taxon>
        <taxon>Omphalotaceae</taxon>
        <taxon>Marasmiellus</taxon>
    </lineage>
</organism>
<dbReference type="Gene3D" id="1.10.630.10">
    <property type="entry name" value="Cytochrome P450"/>
    <property type="match status" value="1"/>
</dbReference>
<name>A0ABR1JDK8_9AGAR</name>
<keyword evidence="7 14" id="KW-0479">Metal-binding</keyword>
<dbReference type="InterPro" id="IPR017972">
    <property type="entry name" value="Cyt_P450_CS"/>
</dbReference>
<proteinExistence type="inferred from homology"/>
<comment type="similarity">
    <text evidence="4 14">Belongs to the cytochrome P450 family.</text>
</comment>
<evidence type="ECO:0000256" key="1">
    <source>
        <dbReference type="ARBA" id="ARBA00001971"/>
    </source>
</evidence>
<keyword evidence="17" id="KW-1185">Reference proteome</keyword>
<evidence type="ECO:0000256" key="9">
    <source>
        <dbReference type="ARBA" id="ARBA00023002"/>
    </source>
</evidence>
<dbReference type="CDD" id="cd11065">
    <property type="entry name" value="CYP64-like"/>
    <property type="match status" value="1"/>
</dbReference>
<evidence type="ECO:0008006" key="18">
    <source>
        <dbReference type="Google" id="ProtNLM"/>
    </source>
</evidence>
<keyword evidence="9 14" id="KW-0560">Oxidoreductase</keyword>
<evidence type="ECO:0000256" key="14">
    <source>
        <dbReference type="RuleBase" id="RU000461"/>
    </source>
</evidence>
<feature type="transmembrane region" description="Helical" evidence="15">
    <location>
        <begin position="41"/>
        <end position="61"/>
    </location>
</feature>
<comment type="cofactor">
    <cofactor evidence="1">
        <name>heme</name>
        <dbReference type="ChEBI" id="CHEBI:30413"/>
    </cofactor>
</comment>
<dbReference type="Proteomes" id="UP001498398">
    <property type="component" value="Unassembled WGS sequence"/>
</dbReference>
<evidence type="ECO:0000256" key="13">
    <source>
        <dbReference type="ARBA" id="ARBA00023180"/>
    </source>
</evidence>
<dbReference type="EMBL" id="JBANRG010000022">
    <property type="protein sequence ID" value="KAK7455761.1"/>
    <property type="molecule type" value="Genomic_DNA"/>
</dbReference>
<gene>
    <name evidence="16" type="ORF">VKT23_010793</name>
</gene>
<keyword evidence="5 14" id="KW-0349">Heme</keyword>
<keyword evidence="13" id="KW-0325">Glycoprotein</keyword>
<dbReference type="Pfam" id="PF00067">
    <property type="entry name" value="p450"/>
    <property type="match status" value="1"/>
</dbReference>
<feature type="transmembrane region" description="Helical" evidence="15">
    <location>
        <begin position="105"/>
        <end position="124"/>
    </location>
</feature>
<evidence type="ECO:0000256" key="7">
    <source>
        <dbReference type="ARBA" id="ARBA00022723"/>
    </source>
</evidence>